<organism evidence="2 3">
    <name type="scientific">Puccinia coronata f. sp. avenae</name>
    <dbReference type="NCBI Taxonomy" id="200324"/>
    <lineage>
        <taxon>Eukaryota</taxon>
        <taxon>Fungi</taxon>
        <taxon>Dikarya</taxon>
        <taxon>Basidiomycota</taxon>
        <taxon>Pucciniomycotina</taxon>
        <taxon>Pucciniomycetes</taxon>
        <taxon>Pucciniales</taxon>
        <taxon>Pucciniaceae</taxon>
        <taxon>Puccinia</taxon>
    </lineage>
</organism>
<gene>
    <name evidence="2" type="ORF">PCANC_28731</name>
    <name evidence="1" type="ORF">PCASD_24772</name>
</gene>
<sequence length="89" mass="9656">MASSATHERRRLKVKYPQRVNGDHSEPERVSLILILGATGKTAPASAICMGFRPWAVPGLSVGTEAQLPLVSSSILTKCVRMNPTRRVT</sequence>
<name>A0A2N5TLM5_9BASI</name>
<evidence type="ECO:0000313" key="4">
    <source>
        <dbReference type="Proteomes" id="UP000235392"/>
    </source>
</evidence>
<accession>A0A2N5TLM5</accession>
<dbReference type="Proteomes" id="UP000235392">
    <property type="component" value="Unassembled WGS sequence"/>
</dbReference>
<evidence type="ECO:0000313" key="2">
    <source>
        <dbReference type="EMBL" id="PLW26409.1"/>
    </source>
</evidence>
<dbReference type="EMBL" id="PGCI01000913">
    <property type="protein sequence ID" value="PLW11672.1"/>
    <property type="molecule type" value="Genomic_DNA"/>
</dbReference>
<reference evidence="3 4" key="1">
    <citation type="submission" date="2017-11" db="EMBL/GenBank/DDBJ databases">
        <title>De novo assembly and phasing of dikaryotic genomes from two isolates of Puccinia coronata f. sp. avenae, the causal agent of oat crown rust.</title>
        <authorList>
            <person name="Miller M.E."/>
            <person name="Zhang Y."/>
            <person name="Omidvar V."/>
            <person name="Sperschneider J."/>
            <person name="Schwessinger B."/>
            <person name="Raley C."/>
            <person name="Palmer J.M."/>
            <person name="Garnica D."/>
            <person name="Upadhyaya N."/>
            <person name="Rathjen J."/>
            <person name="Taylor J.M."/>
            <person name="Park R.F."/>
            <person name="Dodds P.N."/>
            <person name="Hirsch C.D."/>
            <person name="Kianian S.F."/>
            <person name="Figueroa M."/>
        </authorList>
    </citation>
    <scope>NUCLEOTIDE SEQUENCE [LARGE SCALE GENOMIC DNA]</scope>
    <source>
        <strain evidence="2">12NC29</strain>
        <strain evidence="1">12SD80</strain>
    </source>
</reference>
<dbReference type="AlphaFoldDB" id="A0A2N5TLM5"/>
<evidence type="ECO:0000313" key="3">
    <source>
        <dbReference type="Proteomes" id="UP000235388"/>
    </source>
</evidence>
<protein>
    <submittedName>
        <fullName evidence="2">Uncharacterized protein</fullName>
    </submittedName>
</protein>
<evidence type="ECO:0000313" key="1">
    <source>
        <dbReference type="EMBL" id="PLW11672.1"/>
    </source>
</evidence>
<proteinExistence type="predicted"/>
<dbReference type="EMBL" id="PGCJ01000545">
    <property type="protein sequence ID" value="PLW26409.1"/>
    <property type="molecule type" value="Genomic_DNA"/>
</dbReference>
<keyword evidence="3" id="KW-1185">Reference proteome</keyword>
<comment type="caution">
    <text evidence="2">The sequence shown here is derived from an EMBL/GenBank/DDBJ whole genome shotgun (WGS) entry which is preliminary data.</text>
</comment>
<dbReference type="Proteomes" id="UP000235388">
    <property type="component" value="Unassembled WGS sequence"/>
</dbReference>